<comment type="caution">
    <text evidence="1">The sequence shown here is derived from an EMBL/GenBank/DDBJ whole genome shotgun (WGS) entry which is preliminary data.</text>
</comment>
<reference evidence="1 2" key="1">
    <citation type="submission" date="2022-06" db="EMBL/GenBank/DDBJ databases">
        <title>Runella sp. S5 genome sequencing.</title>
        <authorList>
            <person name="Park S."/>
        </authorList>
    </citation>
    <scope>NUCLEOTIDE SEQUENCE [LARGE SCALE GENOMIC DNA]</scope>
    <source>
        <strain evidence="1 2">S5</strain>
    </source>
</reference>
<dbReference type="Proteomes" id="UP001204772">
    <property type="component" value="Unassembled WGS sequence"/>
</dbReference>
<sequence>MYLADKYINMWDTGIKAGKGGGRVEFVEKFNARFGYTSERTLARILDKEKEPTPDEYEWLVEMIEKYWAFYNPKEKSNRKSVKNIF</sequence>
<keyword evidence="2" id="KW-1185">Reference proteome</keyword>
<dbReference type="EMBL" id="JAMZEL010000024">
    <property type="protein sequence ID" value="MCP1386439.1"/>
    <property type="molecule type" value="Genomic_DNA"/>
</dbReference>
<evidence type="ECO:0000313" key="2">
    <source>
        <dbReference type="Proteomes" id="UP001204772"/>
    </source>
</evidence>
<protein>
    <submittedName>
        <fullName evidence="1">Uncharacterized protein</fullName>
    </submittedName>
</protein>
<gene>
    <name evidence="1" type="ORF">NCI00_28615</name>
</gene>
<dbReference type="RefSeq" id="WP_253533304.1">
    <property type="nucleotide sequence ID" value="NZ_JAMZEL010000024.1"/>
</dbReference>
<organism evidence="1 2">
    <name type="scientific">Runella salmonicolor</name>
    <dbReference type="NCBI Taxonomy" id="2950278"/>
    <lineage>
        <taxon>Bacteria</taxon>
        <taxon>Pseudomonadati</taxon>
        <taxon>Bacteroidota</taxon>
        <taxon>Cytophagia</taxon>
        <taxon>Cytophagales</taxon>
        <taxon>Spirosomataceae</taxon>
        <taxon>Runella</taxon>
    </lineage>
</organism>
<evidence type="ECO:0000313" key="1">
    <source>
        <dbReference type="EMBL" id="MCP1386439.1"/>
    </source>
</evidence>
<accession>A0ABT1FXD8</accession>
<name>A0ABT1FXD8_9BACT</name>
<proteinExistence type="predicted"/>